<dbReference type="HOGENOM" id="CLU_037162_2_0_1"/>
<dbReference type="VEuPathDB" id="FungiDB:CC1G_09410"/>
<dbReference type="eggNOG" id="ENOG502S9V3">
    <property type="taxonomic scope" value="Eukaryota"/>
</dbReference>
<dbReference type="KEGG" id="cci:CC1G_09410"/>
<dbReference type="AlphaFoldDB" id="A8NIH4"/>
<comment type="caution">
    <text evidence="4">The sequence shown here is derived from an EMBL/GenBank/DDBJ whole genome shotgun (WGS) entry which is preliminary data.</text>
</comment>
<feature type="region of interest" description="Disordered" evidence="2">
    <location>
        <begin position="252"/>
        <end position="281"/>
    </location>
</feature>
<keyword evidence="5" id="KW-1185">Reference proteome</keyword>
<sequence length="281" mass="31482">MSNKSDDEGLASSVARALGLNRSQTQSGSSNRTHARRPTSLVPPRQPPLPKLSEWSTPAVPDSVWSSMDFMLGVGMVIIQENTHKIVVVYEKEKKYCFFPRGRKDVGESLEQAALREAYEESGYRASFMPHWAPHLAPFPPSDPEANYRATTEAIAITLLHWSPRTRRVGTRLVEKPGGEYLIHWYLGMIPEDMDREVGTGMPDEQNFESHLLPVDEAIKVLPGQEAKVLQFAWAVYRRTLEINQQIREEEVKQASSAAPTLDDDTGAIRGSTNDDARPNL</sequence>
<dbReference type="SUPFAM" id="SSF55811">
    <property type="entry name" value="Nudix"/>
    <property type="match status" value="1"/>
</dbReference>
<accession>A8NIH4</accession>
<dbReference type="Gene3D" id="3.90.79.10">
    <property type="entry name" value="Nucleoside Triphosphate Pyrophosphohydrolase"/>
    <property type="match status" value="1"/>
</dbReference>
<dbReference type="GeneID" id="6010496"/>
<evidence type="ECO:0000313" key="5">
    <source>
        <dbReference type="Proteomes" id="UP000001861"/>
    </source>
</evidence>
<dbReference type="GO" id="GO:0016787">
    <property type="term" value="F:hydrolase activity"/>
    <property type="evidence" value="ECO:0007669"/>
    <property type="project" value="UniProtKB-KW"/>
</dbReference>
<dbReference type="PROSITE" id="PS00893">
    <property type="entry name" value="NUDIX_BOX"/>
    <property type="match status" value="1"/>
</dbReference>
<name>A8NIH4_COPC7</name>
<dbReference type="InterPro" id="IPR000086">
    <property type="entry name" value="NUDIX_hydrolase_dom"/>
</dbReference>
<dbReference type="OrthoDB" id="276276at2759"/>
<feature type="compositionally biased region" description="Polar residues" evidence="2">
    <location>
        <begin position="21"/>
        <end position="32"/>
    </location>
</feature>
<keyword evidence="1" id="KW-0378">Hydrolase</keyword>
<gene>
    <name evidence="4" type="ORF">CC1G_09410</name>
</gene>
<dbReference type="Proteomes" id="UP000001861">
    <property type="component" value="Unassembled WGS sequence"/>
</dbReference>
<evidence type="ECO:0000256" key="2">
    <source>
        <dbReference type="SAM" id="MobiDB-lite"/>
    </source>
</evidence>
<dbReference type="EMBL" id="AACS02000010">
    <property type="protein sequence ID" value="EAU87791.2"/>
    <property type="molecule type" value="Genomic_DNA"/>
</dbReference>
<evidence type="ECO:0000313" key="4">
    <source>
        <dbReference type="EMBL" id="EAU87791.2"/>
    </source>
</evidence>
<dbReference type="RefSeq" id="XP_001833996.2">
    <property type="nucleotide sequence ID" value="XM_001833944.2"/>
</dbReference>
<feature type="domain" description="Nudix hydrolase" evidence="3">
    <location>
        <begin position="69"/>
        <end position="237"/>
    </location>
</feature>
<dbReference type="OMA" id="REENTGM"/>
<dbReference type="InterPro" id="IPR015797">
    <property type="entry name" value="NUDIX_hydrolase-like_dom_sf"/>
</dbReference>
<proteinExistence type="predicted"/>
<organism evidence="4 5">
    <name type="scientific">Coprinopsis cinerea (strain Okayama-7 / 130 / ATCC MYA-4618 / FGSC 9003)</name>
    <name type="common">Inky cap fungus</name>
    <name type="synonym">Hormographiella aspergillata</name>
    <dbReference type="NCBI Taxonomy" id="240176"/>
    <lineage>
        <taxon>Eukaryota</taxon>
        <taxon>Fungi</taxon>
        <taxon>Dikarya</taxon>
        <taxon>Basidiomycota</taxon>
        <taxon>Agaricomycotina</taxon>
        <taxon>Agaricomycetes</taxon>
        <taxon>Agaricomycetidae</taxon>
        <taxon>Agaricales</taxon>
        <taxon>Agaricineae</taxon>
        <taxon>Psathyrellaceae</taxon>
        <taxon>Coprinopsis</taxon>
    </lineage>
</organism>
<evidence type="ECO:0000256" key="1">
    <source>
        <dbReference type="ARBA" id="ARBA00022801"/>
    </source>
</evidence>
<dbReference type="InParanoid" id="A8NIH4"/>
<feature type="region of interest" description="Disordered" evidence="2">
    <location>
        <begin position="1"/>
        <end position="56"/>
    </location>
</feature>
<evidence type="ECO:0000259" key="3">
    <source>
        <dbReference type="PROSITE" id="PS51462"/>
    </source>
</evidence>
<dbReference type="Pfam" id="PF00293">
    <property type="entry name" value="NUDIX"/>
    <property type="match status" value="1"/>
</dbReference>
<protein>
    <recommendedName>
        <fullName evidence="3">Nudix hydrolase domain-containing protein</fullName>
    </recommendedName>
</protein>
<dbReference type="InterPro" id="IPR020084">
    <property type="entry name" value="NUDIX_hydrolase_CS"/>
</dbReference>
<dbReference type="PROSITE" id="PS51462">
    <property type="entry name" value="NUDIX"/>
    <property type="match status" value="1"/>
</dbReference>
<reference evidence="4 5" key="1">
    <citation type="journal article" date="2010" name="Proc. Natl. Acad. Sci. U.S.A.">
        <title>Insights into evolution of multicellular fungi from the assembled chromosomes of the mushroom Coprinopsis cinerea (Coprinus cinereus).</title>
        <authorList>
            <person name="Stajich J.E."/>
            <person name="Wilke S.K."/>
            <person name="Ahren D."/>
            <person name="Au C.H."/>
            <person name="Birren B.W."/>
            <person name="Borodovsky M."/>
            <person name="Burns C."/>
            <person name="Canback B."/>
            <person name="Casselton L.A."/>
            <person name="Cheng C.K."/>
            <person name="Deng J."/>
            <person name="Dietrich F.S."/>
            <person name="Fargo D.C."/>
            <person name="Farman M.L."/>
            <person name="Gathman A.C."/>
            <person name="Goldberg J."/>
            <person name="Guigo R."/>
            <person name="Hoegger P.J."/>
            <person name="Hooker J.B."/>
            <person name="Huggins A."/>
            <person name="James T.Y."/>
            <person name="Kamada T."/>
            <person name="Kilaru S."/>
            <person name="Kodira C."/>
            <person name="Kues U."/>
            <person name="Kupfer D."/>
            <person name="Kwan H.S."/>
            <person name="Lomsadze A."/>
            <person name="Li W."/>
            <person name="Lilly W.W."/>
            <person name="Ma L.J."/>
            <person name="Mackey A.J."/>
            <person name="Manning G."/>
            <person name="Martin F."/>
            <person name="Muraguchi H."/>
            <person name="Natvig D.O."/>
            <person name="Palmerini H."/>
            <person name="Ramesh M.A."/>
            <person name="Rehmeyer C.J."/>
            <person name="Roe B.A."/>
            <person name="Shenoy N."/>
            <person name="Stanke M."/>
            <person name="Ter-Hovhannisyan V."/>
            <person name="Tunlid A."/>
            <person name="Velagapudi R."/>
            <person name="Vision T.J."/>
            <person name="Zeng Q."/>
            <person name="Zolan M.E."/>
            <person name="Pukkila P.J."/>
        </authorList>
    </citation>
    <scope>NUCLEOTIDE SEQUENCE [LARGE SCALE GENOMIC DNA]</scope>
    <source>
        <strain evidence="5">Okayama-7 / 130 / ATCC MYA-4618 / FGSC 9003</strain>
    </source>
</reference>